<protein>
    <recommendedName>
        <fullName evidence="12">Dopey N-terminal domain-containing protein</fullName>
    </recommendedName>
</protein>
<dbReference type="AlphaFoldDB" id="A7SDA0"/>
<keyword evidence="7" id="KW-1133">Transmembrane helix</keyword>
<keyword evidence="7" id="KW-0812">Transmembrane</keyword>
<keyword evidence="5 7" id="KW-0472">Membrane</keyword>
<evidence type="ECO:0000256" key="5">
    <source>
        <dbReference type="ARBA" id="ARBA00023136"/>
    </source>
</evidence>
<organism evidence="10 11">
    <name type="scientific">Nematostella vectensis</name>
    <name type="common">Starlet sea anemone</name>
    <dbReference type="NCBI Taxonomy" id="45351"/>
    <lineage>
        <taxon>Eukaryota</taxon>
        <taxon>Metazoa</taxon>
        <taxon>Cnidaria</taxon>
        <taxon>Anthozoa</taxon>
        <taxon>Hexacorallia</taxon>
        <taxon>Actiniaria</taxon>
        <taxon>Edwardsiidae</taxon>
        <taxon>Nematostella</taxon>
    </lineage>
</organism>
<dbReference type="STRING" id="45351.A7SDA0"/>
<keyword evidence="11" id="KW-1185">Reference proteome</keyword>
<dbReference type="Proteomes" id="UP000001593">
    <property type="component" value="Unassembled WGS sequence"/>
</dbReference>
<evidence type="ECO:0000256" key="1">
    <source>
        <dbReference type="ARBA" id="ARBA00004395"/>
    </source>
</evidence>
<keyword evidence="2" id="KW-0813">Transport</keyword>
<evidence type="ECO:0000259" key="9">
    <source>
        <dbReference type="Pfam" id="PF24597"/>
    </source>
</evidence>
<evidence type="ECO:0000259" key="8">
    <source>
        <dbReference type="Pfam" id="PF04118"/>
    </source>
</evidence>
<name>A7SDA0_NEMVE</name>
<dbReference type="Pfam" id="PF04118">
    <property type="entry name" value="Dopey_N"/>
    <property type="match status" value="1"/>
</dbReference>
<dbReference type="PhylomeDB" id="A7SDA0"/>
<feature type="domain" description="DOP1-like middle TPR" evidence="9">
    <location>
        <begin position="280"/>
        <end position="485"/>
    </location>
</feature>
<evidence type="ECO:0000313" key="10">
    <source>
        <dbReference type="EMBL" id="EDO38328.1"/>
    </source>
</evidence>
<keyword evidence="4" id="KW-0333">Golgi apparatus</keyword>
<dbReference type="GO" id="GO:0006895">
    <property type="term" value="P:Golgi to endosome transport"/>
    <property type="evidence" value="ECO:0007669"/>
    <property type="project" value="InterPro"/>
</dbReference>
<evidence type="ECO:0000256" key="3">
    <source>
        <dbReference type="ARBA" id="ARBA00022927"/>
    </source>
</evidence>
<dbReference type="GO" id="GO:0005829">
    <property type="term" value="C:cytosol"/>
    <property type="evidence" value="ECO:0007669"/>
    <property type="project" value="GOC"/>
</dbReference>
<dbReference type="eggNOG" id="KOG3613">
    <property type="taxonomic scope" value="Eukaryota"/>
</dbReference>
<dbReference type="InParanoid" id="A7SDA0"/>
<evidence type="ECO:0008006" key="12">
    <source>
        <dbReference type="Google" id="ProtNLM"/>
    </source>
</evidence>
<dbReference type="InterPro" id="IPR040314">
    <property type="entry name" value="DOP1"/>
</dbReference>
<evidence type="ECO:0000313" key="11">
    <source>
        <dbReference type="Proteomes" id="UP000001593"/>
    </source>
</evidence>
<dbReference type="GO" id="GO:0000139">
    <property type="term" value="C:Golgi membrane"/>
    <property type="evidence" value="ECO:0007669"/>
    <property type="project" value="UniProtKB-SubCell"/>
</dbReference>
<dbReference type="GO" id="GO:0015031">
    <property type="term" value="P:protein transport"/>
    <property type="evidence" value="ECO:0007669"/>
    <property type="project" value="UniProtKB-KW"/>
</dbReference>
<evidence type="ECO:0000256" key="2">
    <source>
        <dbReference type="ARBA" id="ARBA00022448"/>
    </source>
</evidence>
<proteinExistence type="inferred from homology"/>
<dbReference type="PANTHER" id="PTHR14042:SF24">
    <property type="entry name" value="PROTEIN DOPEY-1 HOMOLOG"/>
    <property type="match status" value="1"/>
</dbReference>
<feature type="domain" description="DOP1 N-terminal" evidence="8">
    <location>
        <begin position="11"/>
        <end position="212"/>
    </location>
</feature>
<evidence type="ECO:0000256" key="6">
    <source>
        <dbReference type="ARBA" id="ARBA00046326"/>
    </source>
</evidence>
<evidence type="ECO:0000256" key="4">
    <source>
        <dbReference type="ARBA" id="ARBA00023034"/>
    </source>
</evidence>
<comment type="similarity">
    <text evidence="6">Belongs to the DOP1 family.</text>
</comment>
<reference evidence="10 11" key="1">
    <citation type="journal article" date="2007" name="Science">
        <title>Sea anemone genome reveals ancestral eumetazoan gene repertoire and genomic organization.</title>
        <authorList>
            <person name="Putnam N.H."/>
            <person name="Srivastava M."/>
            <person name="Hellsten U."/>
            <person name="Dirks B."/>
            <person name="Chapman J."/>
            <person name="Salamov A."/>
            <person name="Terry A."/>
            <person name="Shapiro H."/>
            <person name="Lindquist E."/>
            <person name="Kapitonov V.V."/>
            <person name="Jurka J."/>
            <person name="Genikhovich G."/>
            <person name="Grigoriev I.V."/>
            <person name="Lucas S.M."/>
            <person name="Steele R.E."/>
            <person name="Finnerty J.R."/>
            <person name="Technau U."/>
            <person name="Martindale M.Q."/>
            <person name="Rokhsar D.S."/>
        </authorList>
    </citation>
    <scope>NUCLEOTIDE SEQUENCE [LARGE SCALE GENOMIC DNA]</scope>
    <source>
        <strain evidence="11">CH2 X CH6</strain>
    </source>
</reference>
<feature type="transmembrane region" description="Helical" evidence="7">
    <location>
        <begin position="251"/>
        <end position="267"/>
    </location>
</feature>
<comment type="subcellular location">
    <subcellularLocation>
        <location evidence="1">Golgi apparatus membrane</location>
        <topology evidence="1">Peripheral membrane protein</topology>
    </subcellularLocation>
</comment>
<dbReference type="PANTHER" id="PTHR14042">
    <property type="entry name" value="DOPEY-RELATED"/>
    <property type="match status" value="1"/>
</dbReference>
<dbReference type="InterPro" id="IPR056458">
    <property type="entry name" value="TPR_DOP1_M"/>
</dbReference>
<evidence type="ECO:0000256" key="7">
    <source>
        <dbReference type="SAM" id="Phobius"/>
    </source>
</evidence>
<accession>A7SDA0</accession>
<sequence>MNNEELDLLSDSKYRQFISAVDKALKSFEYSSEWADLISALGKLNKALQGHPKFKAIPRKLTIGKRLSQCTHPALPSGVHLKALETYDLIFKRLGKKGLGQDLFIYGAGLFPLLGNAAMSVKPVLMGLYEEHFLSLGKALLPGLQGLLLGLLPGIEEGSEYTERTISLLEAISHNTDRPAFYTCLWSCFLSSSSVRLPAVTFILSRLSRKTSLNKDYILGDDIPLMVSEFEIMIIIITIILIVIITSNHHIISAATIFIIFISLFRDHGGGSANTSNGAKRSNALRPFRILISLLDRPEVGSAILEDVLIEVFRALYVQCKVIKEKTPIEELGSYESIESLTAEFENPSSSSSKTKLTDEVVKTANLLFNAFEPYFMWDYLSKLLSDCEVSEEQETEADSTLCETEGKCSRLASSLPTTTCSEIFRLTDFLLDIVALEADVETQTEHWPELLRRITMEMTSRCEMMSLSEVREGICLCSKLLSKVMPSM</sequence>
<dbReference type="EMBL" id="DS469628">
    <property type="protein sequence ID" value="EDO38328.1"/>
    <property type="molecule type" value="Genomic_DNA"/>
</dbReference>
<feature type="non-terminal residue" evidence="10">
    <location>
        <position position="489"/>
    </location>
</feature>
<dbReference type="InterPro" id="IPR007249">
    <property type="entry name" value="DOP1_N"/>
</dbReference>
<dbReference type="HOGENOM" id="CLU_023559_0_0_1"/>
<gene>
    <name evidence="10" type="ORF">NEMVEDRAFT_v1g11286</name>
</gene>
<dbReference type="Pfam" id="PF24597">
    <property type="entry name" value="TPR_DOP1_M"/>
    <property type="match status" value="1"/>
</dbReference>
<keyword evidence="3" id="KW-0653">Protein transport</keyword>